<dbReference type="EMBL" id="AP017928">
    <property type="protein sequence ID" value="BBA36271.1"/>
    <property type="molecule type" value="Genomic_DNA"/>
</dbReference>
<dbReference type="PROSITE" id="PS00018">
    <property type="entry name" value="EF_HAND_1"/>
    <property type="match status" value="1"/>
</dbReference>
<dbReference type="AlphaFoldDB" id="A0A250KZ58"/>
<feature type="domain" description="EF-hand" evidence="3">
    <location>
        <begin position="97"/>
        <end position="132"/>
    </location>
</feature>
<feature type="signal peptide" evidence="2">
    <location>
        <begin position="1"/>
        <end position="18"/>
    </location>
</feature>
<keyword evidence="5" id="KW-1185">Reference proteome</keyword>
<feature type="chain" id="PRO_5012083657" description="EF-hand domain-containing protein" evidence="2">
    <location>
        <begin position="19"/>
        <end position="132"/>
    </location>
</feature>
<dbReference type="OrthoDB" id="6315805at2"/>
<dbReference type="CDD" id="cd00051">
    <property type="entry name" value="EFh"/>
    <property type="match status" value="1"/>
</dbReference>
<dbReference type="Pfam" id="PF13202">
    <property type="entry name" value="EF-hand_5"/>
    <property type="match status" value="2"/>
</dbReference>
<name>A0A250KZ58_9GAMM</name>
<feature type="region of interest" description="Disordered" evidence="1">
    <location>
        <begin position="18"/>
        <end position="76"/>
    </location>
</feature>
<organism evidence="4 5">
    <name type="scientific">Methylocaldum marinum</name>
    <dbReference type="NCBI Taxonomy" id="1432792"/>
    <lineage>
        <taxon>Bacteria</taxon>
        <taxon>Pseudomonadati</taxon>
        <taxon>Pseudomonadota</taxon>
        <taxon>Gammaproteobacteria</taxon>
        <taxon>Methylococcales</taxon>
        <taxon>Methylococcaceae</taxon>
        <taxon>Methylocaldum</taxon>
    </lineage>
</organism>
<evidence type="ECO:0000313" key="5">
    <source>
        <dbReference type="Proteomes" id="UP000266313"/>
    </source>
</evidence>
<sequence>MKSSIILAILALSGASLAAAEQQQVPGTSSPDTATEKSLDVTKQPAEPPAQLPPGQQIEKGIPASPHQVQVEKEIKSKRFKKLDANGDGLLSEDEGRADSKLMEQWQELDSNRDGQLDEDEFSKFEQNVPAD</sequence>
<evidence type="ECO:0000259" key="3">
    <source>
        <dbReference type="PROSITE" id="PS50222"/>
    </source>
</evidence>
<dbReference type="KEGG" id="mmai:sS8_4341"/>
<dbReference type="InterPro" id="IPR018247">
    <property type="entry name" value="EF_Hand_1_Ca_BS"/>
</dbReference>
<dbReference type="Gene3D" id="1.10.238.10">
    <property type="entry name" value="EF-hand"/>
    <property type="match status" value="1"/>
</dbReference>
<dbReference type="GO" id="GO:0005509">
    <property type="term" value="F:calcium ion binding"/>
    <property type="evidence" value="ECO:0007669"/>
    <property type="project" value="InterPro"/>
</dbReference>
<gene>
    <name evidence="4" type="ORF">sS8_4341</name>
</gene>
<feature type="region of interest" description="Disordered" evidence="1">
    <location>
        <begin position="110"/>
        <end position="132"/>
    </location>
</feature>
<reference evidence="4 5" key="1">
    <citation type="submission" date="2016-12" db="EMBL/GenBank/DDBJ databases">
        <title>Genome sequencing of Methylocaldum marinum.</title>
        <authorList>
            <person name="Takeuchi M."/>
            <person name="Kamagata Y."/>
            <person name="Hiraoka S."/>
            <person name="Oshima K."/>
            <person name="Hattori M."/>
            <person name="Iwasaki W."/>
        </authorList>
    </citation>
    <scope>NUCLEOTIDE SEQUENCE [LARGE SCALE GENOMIC DNA]</scope>
    <source>
        <strain evidence="4 5">S8</strain>
    </source>
</reference>
<evidence type="ECO:0000313" key="4">
    <source>
        <dbReference type="EMBL" id="BBA36271.1"/>
    </source>
</evidence>
<dbReference type="Proteomes" id="UP000266313">
    <property type="component" value="Chromosome"/>
</dbReference>
<dbReference type="InterPro" id="IPR002048">
    <property type="entry name" value="EF_hand_dom"/>
</dbReference>
<dbReference type="InterPro" id="IPR011992">
    <property type="entry name" value="EF-hand-dom_pair"/>
</dbReference>
<proteinExistence type="predicted"/>
<feature type="compositionally biased region" description="Polar residues" evidence="1">
    <location>
        <begin position="21"/>
        <end position="33"/>
    </location>
</feature>
<protein>
    <recommendedName>
        <fullName evidence="3">EF-hand domain-containing protein</fullName>
    </recommendedName>
</protein>
<dbReference type="RefSeq" id="WP_119631473.1">
    <property type="nucleotide sequence ID" value="NZ_AP017928.1"/>
</dbReference>
<accession>A0A250KZ58</accession>
<evidence type="ECO:0000256" key="2">
    <source>
        <dbReference type="SAM" id="SignalP"/>
    </source>
</evidence>
<keyword evidence="2" id="KW-0732">Signal</keyword>
<dbReference type="SUPFAM" id="SSF47473">
    <property type="entry name" value="EF-hand"/>
    <property type="match status" value="1"/>
</dbReference>
<evidence type="ECO:0000256" key="1">
    <source>
        <dbReference type="SAM" id="MobiDB-lite"/>
    </source>
</evidence>
<dbReference type="PROSITE" id="PS50222">
    <property type="entry name" value="EF_HAND_2"/>
    <property type="match status" value="1"/>
</dbReference>